<reference evidence="2" key="1">
    <citation type="submission" date="2020-11" db="EMBL/GenBank/DDBJ databases">
        <authorList>
            <consortium name="DOE Joint Genome Institute"/>
            <person name="Ahrendt S."/>
            <person name="Riley R."/>
            <person name="Andreopoulos W."/>
            <person name="Labutti K."/>
            <person name="Pangilinan J."/>
            <person name="Ruiz-Duenas F.J."/>
            <person name="Barrasa J.M."/>
            <person name="Sanchez-Garcia M."/>
            <person name="Camarero S."/>
            <person name="Miyauchi S."/>
            <person name="Serrano A."/>
            <person name="Linde D."/>
            <person name="Babiker R."/>
            <person name="Drula E."/>
            <person name="Ayuso-Fernandez I."/>
            <person name="Pacheco R."/>
            <person name="Padilla G."/>
            <person name="Ferreira P."/>
            <person name="Barriuso J."/>
            <person name="Kellner H."/>
            <person name="Castanera R."/>
            <person name="Alfaro M."/>
            <person name="Ramirez L."/>
            <person name="Pisabarro A.G."/>
            <person name="Kuo A."/>
            <person name="Tritt A."/>
            <person name="Lipzen A."/>
            <person name="He G."/>
            <person name="Yan M."/>
            <person name="Ng V."/>
            <person name="Cullen D."/>
            <person name="Martin F."/>
            <person name="Rosso M.-N."/>
            <person name="Henrissat B."/>
            <person name="Hibbett D."/>
            <person name="Martinez A.T."/>
            <person name="Grigoriev I.V."/>
        </authorList>
    </citation>
    <scope>NUCLEOTIDE SEQUENCE</scope>
    <source>
        <strain evidence="2">CIRM-BRFM 674</strain>
    </source>
</reference>
<name>A0A9P6CR33_9AGAR</name>
<gene>
    <name evidence="2" type="ORF">BDN70DRAFT_653506</name>
</gene>
<feature type="compositionally biased region" description="Basic and acidic residues" evidence="1">
    <location>
        <begin position="79"/>
        <end position="89"/>
    </location>
</feature>
<evidence type="ECO:0000256" key="1">
    <source>
        <dbReference type="SAM" id="MobiDB-lite"/>
    </source>
</evidence>
<dbReference type="AlphaFoldDB" id="A0A9P6CR33"/>
<dbReference type="Proteomes" id="UP000807469">
    <property type="component" value="Unassembled WGS sequence"/>
</dbReference>
<organism evidence="2 3">
    <name type="scientific">Pholiota conissans</name>
    <dbReference type="NCBI Taxonomy" id="109636"/>
    <lineage>
        <taxon>Eukaryota</taxon>
        <taxon>Fungi</taxon>
        <taxon>Dikarya</taxon>
        <taxon>Basidiomycota</taxon>
        <taxon>Agaricomycotina</taxon>
        <taxon>Agaricomycetes</taxon>
        <taxon>Agaricomycetidae</taxon>
        <taxon>Agaricales</taxon>
        <taxon>Agaricineae</taxon>
        <taxon>Strophariaceae</taxon>
        <taxon>Pholiota</taxon>
    </lineage>
</organism>
<dbReference type="EMBL" id="MU155853">
    <property type="protein sequence ID" value="KAF9470770.1"/>
    <property type="molecule type" value="Genomic_DNA"/>
</dbReference>
<evidence type="ECO:0000313" key="3">
    <source>
        <dbReference type="Proteomes" id="UP000807469"/>
    </source>
</evidence>
<feature type="compositionally biased region" description="Basic and acidic residues" evidence="1">
    <location>
        <begin position="51"/>
        <end position="63"/>
    </location>
</feature>
<keyword evidence="3" id="KW-1185">Reference proteome</keyword>
<evidence type="ECO:0000313" key="2">
    <source>
        <dbReference type="EMBL" id="KAF9470770.1"/>
    </source>
</evidence>
<feature type="region of interest" description="Disordered" evidence="1">
    <location>
        <begin position="51"/>
        <end position="89"/>
    </location>
</feature>
<sequence>MSRNVKSVFNQHVDLPYVKRPSKSLIWYGKDRHEDRNVKIDPRIILESEGRRMRRELEGDKTNEGQATSWRERITRRRAQLDEKNKHAE</sequence>
<comment type="caution">
    <text evidence="2">The sequence shown here is derived from an EMBL/GenBank/DDBJ whole genome shotgun (WGS) entry which is preliminary data.</text>
</comment>
<protein>
    <submittedName>
        <fullName evidence="2">Uncharacterized protein</fullName>
    </submittedName>
</protein>
<proteinExistence type="predicted"/>
<accession>A0A9P6CR33</accession>